<evidence type="ECO:0000313" key="2">
    <source>
        <dbReference type="EMBL" id="TCJ06317.1"/>
    </source>
</evidence>
<accession>A0A4R1B020</accession>
<name>A0A4R1B020_9BACI</name>
<comment type="caution">
    <text evidence="2">The sequence shown here is derived from an EMBL/GenBank/DDBJ whole genome shotgun (WGS) entry which is preliminary data.</text>
</comment>
<dbReference type="PANTHER" id="PTHR43245">
    <property type="entry name" value="BIFUNCTIONAL POLYMYXIN RESISTANCE PROTEIN ARNA"/>
    <property type="match status" value="1"/>
</dbReference>
<gene>
    <name evidence="2" type="ORF">E0Y62_00465</name>
</gene>
<dbReference type="RefSeq" id="WP_131235667.1">
    <property type="nucleotide sequence ID" value="NZ_SJTH01000001.1"/>
</dbReference>
<keyword evidence="3" id="KW-1185">Reference proteome</keyword>
<organism evidence="2 3">
    <name type="scientific">Cytobacillus praedii</name>
    <dbReference type="NCBI Taxonomy" id="1742358"/>
    <lineage>
        <taxon>Bacteria</taxon>
        <taxon>Bacillati</taxon>
        <taxon>Bacillota</taxon>
        <taxon>Bacilli</taxon>
        <taxon>Bacillales</taxon>
        <taxon>Bacillaceae</taxon>
        <taxon>Cytobacillus</taxon>
    </lineage>
</organism>
<dbReference type="Pfam" id="PF01370">
    <property type="entry name" value="Epimerase"/>
    <property type="match status" value="1"/>
</dbReference>
<protein>
    <submittedName>
        <fullName evidence="2">NAD-dependent epimerase/dehydratase family protein</fullName>
    </submittedName>
</protein>
<dbReference type="OrthoDB" id="9809586at2"/>
<evidence type="ECO:0000259" key="1">
    <source>
        <dbReference type="Pfam" id="PF01370"/>
    </source>
</evidence>
<dbReference type="Gene3D" id="3.40.50.720">
    <property type="entry name" value="NAD(P)-binding Rossmann-like Domain"/>
    <property type="match status" value="1"/>
</dbReference>
<dbReference type="AlphaFoldDB" id="A0A4R1B020"/>
<dbReference type="InterPro" id="IPR001509">
    <property type="entry name" value="Epimerase_deHydtase"/>
</dbReference>
<proteinExistence type="predicted"/>
<dbReference type="Proteomes" id="UP000293846">
    <property type="component" value="Unassembled WGS sequence"/>
</dbReference>
<dbReference type="STRING" id="1742358.GCA_001439605_02151"/>
<dbReference type="InterPro" id="IPR036291">
    <property type="entry name" value="NAD(P)-bd_dom_sf"/>
</dbReference>
<feature type="domain" description="NAD-dependent epimerase/dehydratase" evidence="1">
    <location>
        <begin position="4"/>
        <end position="212"/>
    </location>
</feature>
<dbReference type="EMBL" id="SJTH01000001">
    <property type="protein sequence ID" value="TCJ06317.1"/>
    <property type="molecule type" value="Genomic_DNA"/>
</dbReference>
<reference evidence="2 3" key="1">
    <citation type="submission" date="2019-03" db="EMBL/GenBank/DDBJ databases">
        <authorList>
            <person name="Jensen L."/>
            <person name="Storgaard J."/>
            <person name="Sulaj E."/>
            <person name="Schramm A."/>
            <person name="Marshall I.P.G."/>
        </authorList>
    </citation>
    <scope>NUCLEOTIDE SEQUENCE [LARGE SCALE GENOMIC DNA]</scope>
    <source>
        <strain evidence="2 3">2017H2G3</strain>
    </source>
</reference>
<dbReference type="InterPro" id="IPR050177">
    <property type="entry name" value="Lipid_A_modif_metabolic_enz"/>
</dbReference>
<evidence type="ECO:0000313" key="3">
    <source>
        <dbReference type="Proteomes" id="UP000293846"/>
    </source>
</evidence>
<dbReference type="SUPFAM" id="SSF51735">
    <property type="entry name" value="NAD(P)-binding Rossmann-fold domains"/>
    <property type="match status" value="1"/>
</dbReference>
<sequence>MDHVLILGGTQFFGKRLVHTLLENGKKVTLATRGQKADPFGDKVQRLAIDREDSQSLKEAFANQTFDIVYDQSCFSPQEALDSANALRGKARKYIFTSSQAVYDFGTNRTEEEFDPYHFSFNYKTRQEYPGYLGYQEAKRAAESVLFTQTDFEVTAVRLPIVIGPDDYTKRLTFHVDKVKKNEPIGIENPDARYSFIHSKEAAEFLYLMGASSFTGPINPGCEEDISLLELVGKIEKQTRHKAIITNILTKENTSPYSLPGPWSINTNKVKQLGYTFSSLDSVLEEIIM</sequence>